<comment type="caution">
    <text evidence="2">The sequence shown here is derived from an EMBL/GenBank/DDBJ whole genome shotgun (WGS) entry which is preliminary data.</text>
</comment>
<proteinExistence type="predicted"/>
<evidence type="ECO:0008006" key="4">
    <source>
        <dbReference type="Google" id="ProtNLM"/>
    </source>
</evidence>
<keyword evidence="1" id="KW-0732">Signal</keyword>
<protein>
    <recommendedName>
        <fullName evidence="4">DUF2846 domain-containing protein</fullName>
    </recommendedName>
</protein>
<evidence type="ECO:0000313" key="3">
    <source>
        <dbReference type="Proteomes" id="UP000234296"/>
    </source>
</evidence>
<name>A0ABX4SZK7_9GAMM</name>
<feature type="signal peptide" evidence="1">
    <location>
        <begin position="1"/>
        <end position="26"/>
    </location>
</feature>
<dbReference type="Proteomes" id="UP000234296">
    <property type="component" value="Unassembled WGS sequence"/>
</dbReference>
<accession>A0ABX4SZK7</accession>
<feature type="chain" id="PRO_5047505822" description="DUF2846 domain-containing protein" evidence="1">
    <location>
        <begin position="27"/>
        <end position="176"/>
    </location>
</feature>
<keyword evidence="3" id="KW-1185">Reference proteome</keyword>
<dbReference type="EMBL" id="PJRT01000005">
    <property type="protein sequence ID" value="PLR26449.1"/>
    <property type="molecule type" value="Genomic_DNA"/>
</dbReference>
<dbReference type="RefSeq" id="WP_101761757.1">
    <property type="nucleotide sequence ID" value="NZ_PJRT01000005.1"/>
</dbReference>
<sequence>MKHLTHSLIVAAMVATSIFAISHAKAAPEARAFGETWQPQAAPVKDQAQVVYYRVGEAGKKPAALVTLNGELHAALLPGMFTRICVQPGTYTLGALLDAPDAQQQNFAEFQAALKPGKTYFVRVNTQADGKPQAVRRIEAERQLPLLRLQQHVLSRSSAVVECRYDEEPKLKKASH</sequence>
<organism evidence="2 3">
    <name type="scientific">Pantoea endophytica</name>
    <dbReference type="NCBI Taxonomy" id="92488"/>
    <lineage>
        <taxon>Bacteria</taxon>
        <taxon>Pseudomonadati</taxon>
        <taxon>Pseudomonadota</taxon>
        <taxon>Gammaproteobacteria</taxon>
        <taxon>Enterobacterales</taxon>
        <taxon>Erwiniaceae</taxon>
        <taxon>Pantoea</taxon>
    </lineage>
</organism>
<reference evidence="3" key="1">
    <citation type="submission" date="2017-12" db="EMBL/GenBank/DDBJ databases">
        <title>The genome sequence of Pantoea sp. 596.</title>
        <authorList>
            <person name="Gao J."/>
            <person name="Mao X."/>
            <person name="Sun J."/>
        </authorList>
    </citation>
    <scope>NUCLEOTIDE SEQUENCE [LARGE SCALE GENOMIC DNA]</scope>
    <source>
        <strain evidence="3">596</strain>
    </source>
</reference>
<gene>
    <name evidence="2" type="ORF">PZBJ_06625</name>
</gene>
<evidence type="ECO:0000313" key="2">
    <source>
        <dbReference type="EMBL" id="PLR26449.1"/>
    </source>
</evidence>
<evidence type="ECO:0000256" key="1">
    <source>
        <dbReference type="SAM" id="SignalP"/>
    </source>
</evidence>